<dbReference type="EMBL" id="JWHR01000153">
    <property type="protein sequence ID" value="KHS55697.1"/>
    <property type="molecule type" value="Genomic_DNA"/>
</dbReference>
<dbReference type="SUPFAM" id="SSF56281">
    <property type="entry name" value="Metallo-hydrolase/oxidoreductase"/>
    <property type="match status" value="1"/>
</dbReference>
<keyword evidence="2" id="KW-1185">Reference proteome</keyword>
<dbReference type="InterPro" id="IPR036866">
    <property type="entry name" value="RibonucZ/Hydroxyglut_hydro"/>
</dbReference>
<dbReference type="RefSeq" id="WP_039681273.1">
    <property type="nucleotide sequence ID" value="NZ_JAWGXO010000001.1"/>
</dbReference>
<comment type="caution">
    <text evidence="1">The sequence shown here is derived from an EMBL/GenBank/DDBJ whole genome shotgun (WGS) entry which is preliminary data.</text>
</comment>
<name>A0A0B3W081_9FIRM</name>
<dbReference type="PANTHER" id="PTHR42967">
    <property type="entry name" value="METAL DEPENDENT HYDROLASE"/>
    <property type="match status" value="1"/>
</dbReference>
<gene>
    <name evidence="1" type="ORF">QX51_17935</name>
</gene>
<dbReference type="AlphaFoldDB" id="A0A0B3W081"/>
<evidence type="ECO:0000313" key="2">
    <source>
        <dbReference type="Proteomes" id="UP000031189"/>
    </source>
</evidence>
<dbReference type="OrthoDB" id="36975at2"/>
<dbReference type="PANTHER" id="PTHR42967:SF1">
    <property type="entry name" value="MBL FOLD METALLO-HYDROLASE"/>
    <property type="match status" value="1"/>
</dbReference>
<dbReference type="STRING" id="1577792.QX51_17935"/>
<keyword evidence="1" id="KW-0378">Hydrolase</keyword>
<reference evidence="1 2" key="1">
    <citation type="submission" date="2014-12" db="EMBL/GenBank/DDBJ databases">
        <title>Draft genome sequence of Terrisporobacter sp. 08-306576, isolated from the blood culture of a bacteremia patient.</title>
        <authorList>
            <person name="Lund L.C."/>
            <person name="Sydenham T.V."/>
            <person name="Hogh S.V."/>
            <person name="Skov M.N."/>
            <person name="Kemp M."/>
            <person name="Justesen U.S."/>
        </authorList>
    </citation>
    <scope>NUCLEOTIDE SEQUENCE [LARGE SCALE GENOMIC DNA]</scope>
    <source>
        <strain evidence="1 2">08-306576</strain>
    </source>
</reference>
<organism evidence="1 2">
    <name type="scientific">Terrisporobacter othiniensis</name>
    <dbReference type="NCBI Taxonomy" id="1577792"/>
    <lineage>
        <taxon>Bacteria</taxon>
        <taxon>Bacillati</taxon>
        <taxon>Bacillota</taxon>
        <taxon>Clostridia</taxon>
        <taxon>Peptostreptococcales</taxon>
        <taxon>Peptostreptococcaceae</taxon>
        <taxon>Terrisporobacter</taxon>
    </lineage>
</organism>
<proteinExistence type="predicted"/>
<dbReference type="Gene3D" id="3.60.15.10">
    <property type="entry name" value="Ribonuclease Z/Hydroxyacylglutathione hydrolase-like"/>
    <property type="match status" value="1"/>
</dbReference>
<dbReference type="Proteomes" id="UP000031189">
    <property type="component" value="Unassembled WGS sequence"/>
</dbReference>
<evidence type="ECO:0000313" key="1">
    <source>
        <dbReference type="EMBL" id="KHS55697.1"/>
    </source>
</evidence>
<protein>
    <submittedName>
        <fullName evidence="1">Hydrolase</fullName>
    </submittedName>
</protein>
<dbReference type="Pfam" id="PF13483">
    <property type="entry name" value="Lactamase_B_3"/>
    <property type="match status" value="1"/>
</dbReference>
<dbReference type="GO" id="GO:0016787">
    <property type="term" value="F:hydrolase activity"/>
    <property type="evidence" value="ECO:0007669"/>
    <property type="project" value="UniProtKB-KW"/>
</dbReference>
<accession>A0A0B3W081</accession>
<sequence>MKITYIHHSSFSAELDNCILLFDYFQGNIPYFDKNKKLYVFSSHSHHDHFNKSIFKIEETQPNVTYILSNDINAPKSENIKLMGPNERLLIDDLRIETLESSDLGVAFIVRVENKTIYHAGDLNWWHWEGENSPEENDYAEKIFKSSINKIKGKNIDLAFLPLDPRQGEQYYLGFDYFMKNTNTKIAFPMHLWKTYSLVKIFKSSNYSLDYKDKIVEVNHDGEEFNI</sequence>